<keyword evidence="3 12" id="KW-0004">4Fe-4S</keyword>
<feature type="region of interest" description="Disordered" evidence="14">
    <location>
        <begin position="485"/>
        <end position="512"/>
    </location>
</feature>
<keyword evidence="7 12" id="KW-0408">Iron</keyword>
<dbReference type="GO" id="GO:0051539">
    <property type="term" value="F:4 iron, 4 sulfur cluster binding"/>
    <property type="evidence" value="ECO:0007669"/>
    <property type="project" value="UniProtKB-UniRule"/>
</dbReference>
<dbReference type="GO" id="GO:0006269">
    <property type="term" value="P:DNA replication, synthesis of primer"/>
    <property type="evidence" value="ECO:0007669"/>
    <property type="project" value="UniProtKB-KW"/>
</dbReference>
<protein>
    <recommendedName>
        <fullName evidence="2 12">DNA primase large subunit</fullName>
    </recommendedName>
</protein>
<reference evidence="17" key="1">
    <citation type="submission" date="2016-11" db="UniProtKB">
        <authorList>
            <consortium name="WormBaseParasite"/>
        </authorList>
    </citation>
    <scope>IDENTIFICATION</scope>
</reference>
<evidence type="ECO:0000259" key="15">
    <source>
        <dbReference type="Pfam" id="PF04104"/>
    </source>
</evidence>
<feature type="binding site" evidence="13">
    <location>
        <position position="391"/>
    </location>
    <ligand>
        <name>[4Fe-4S] cluster</name>
        <dbReference type="ChEBI" id="CHEBI:49883"/>
    </ligand>
</feature>
<keyword evidence="5 12" id="KW-0235">DNA replication</keyword>
<evidence type="ECO:0000256" key="4">
    <source>
        <dbReference type="ARBA" id="ARBA00022515"/>
    </source>
</evidence>
<keyword evidence="4 12" id="KW-0639">Primosome</keyword>
<feature type="domain" description="DNA primase large subunit C-terminal" evidence="15">
    <location>
        <begin position="303"/>
        <end position="475"/>
    </location>
</feature>
<dbReference type="GO" id="GO:0046872">
    <property type="term" value="F:metal ion binding"/>
    <property type="evidence" value="ECO:0007669"/>
    <property type="project" value="UniProtKB-UniRule"/>
</dbReference>
<dbReference type="FunFam" id="1.20.930.80:FF:000009">
    <property type="entry name" value="DNA primase large subunit"/>
    <property type="match status" value="1"/>
</dbReference>
<dbReference type="CDD" id="cd07322">
    <property type="entry name" value="PriL_PriS_Eukaryotic"/>
    <property type="match status" value="1"/>
</dbReference>
<name>A0A1I7V1F8_9PELO</name>
<sequence>MFFGGGTSRNIVNNDNRTSRTKIAVNRQSLMNVPSKSAEVPGYLQLYQTPPGDDISLTEFDEIAMERLKLLKNFENCKDSHQMHTDEFKTKLRKACDDIKLIIFPDQKYVDREESAELWRRDNIGHFILRLAFCRTPENQKWLTQIEADLLRFRLRQENHQLVDAALPGINLDIHKLTNEEFNAMETDLYNAVLIRRTEMKDKPWYRTDFLDAIELVRRGGVHLKKGFAYFPYDDLVTILVSKMRIGMMAAMARAFKHLAILEEEGRLLPRLALLSNNAYNGKEYNGEQTDGSIIITRHMIDKLVVRSFPPCMKQMHRSLRVNHHLKYGARRQYGLFLKGIGLSLEEAVAMMRDEFTKKITSDKFDKEYGYNIRYMYGKEGRRVQQTAMSCATIILRNPPSAVDCHGCPFRHSEAKLLKQNLSSESVLKKEHVEKIVELAQNNQYDKACTRFFEFTHQLEEGALGSLITHPNQFYEESQKIIGQRIAAKKESASQEPKEPLQKEPQEEPMEF</sequence>
<evidence type="ECO:0000256" key="12">
    <source>
        <dbReference type="PIRNR" id="PIRNR009449"/>
    </source>
</evidence>
<evidence type="ECO:0000256" key="1">
    <source>
        <dbReference type="ARBA" id="ARBA00010564"/>
    </source>
</evidence>
<dbReference type="PIRSF" id="PIRSF009449">
    <property type="entry name" value="DNA_primase_large_subunit"/>
    <property type="match status" value="1"/>
</dbReference>
<dbReference type="AlphaFoldDB" id="A0A1I7V1F8"/>
<keyword evidence="8 12" id="KW-0411">Iron-sulfur</keyword>
<comment type="subunit">
    <text evidence="11">Heterodimer of a small subunit and a large subunit.</text>
</comment>
<dbReference type="InterPro" id="IPR058560">
    <property type="entry name" value="DNA_primase_C"/>
</dbReference>
<dbReference type="PANTHER" id="PTHR10537">
    <property type="entry name" value="DNA PRIMASE LARGE SUBUNIT"/>
    <property type="match status" value="1"/>
</dbReference>
<dbReference type="eggNOG" id="KOG2267">
    <property type="taxonomic scope" value="Eukaryota"/>
</dbReference>
<feature type="binding site" evidence="13">
    <location>
        <position position="449"/>
    </location>
    <ligand>
        <name>[4Fe-4S] cluster</name>
        <dbReference type="ChEBI" id="CHEBI:49883"/>
    </ligand>
</feature>
<comment type="cofactor">
    <cofactor evidence="12">
        <name>[4Fe-4S] cluster</name>
        <dbReference type="ChEBI" id="CHEBI:49883"/>
    </cofactor>
    <text evidence="12">Binds 1 [4Fe-4S] cluster.</text>
</comment>
<proteinExistence type="inferred from homology"/>
<feature type="binding site" evidence="13">
    <location>
        <position position="312"/>
    </location>
    <ligand>
        <name>[4Fe-4S] cluster</name>
        <dbReference type="ChEBI" id="CHEBI:49883"/>
    </ligand>
</feature>
<dbReference type="Proteomes" id="UP000095282">
    <property type="component" value="Unplaced"/>
</dbReference>
<evidence type="ECO:0000256" key="6">
    <source>
        <dbReference type="ARBA" id="ARBA00022723"/>
    </source>
</evidence>
<dbReference type="WBParaSite" id="Csp11.Scaffold630.g21445.t1">
    <property type="protein sequence ID" value="Csp11.Scaffold630.g21445.t1"/>
    <property type="gene ID" value="Csp11.Scaffold630.g21445"/>
</dbReference>
<keyword evidence="6 12" id="KW-0479">Metal-binding</keyword>
<evidence type="ECO:0000256" key="14">
    <source>
        <dbReference type="SAM" id="MobiDB-lite"/>
    </source>
</evidence>
<dbReference type="Pfam" id="PF26466">
    <property type="entry name" value="DNA_primase_lrg_N"/>
    <property type="match status" value="1"/>
</dbReference>
<evidence type="ECO:0000256" key="13">
    <source>
        <dbReference type="PIRSR" id="PIRSR009449-1"/>
    </source>
</evidence>
<evidence type="ECO:0000256" key="5">
    <source>
        <dbReference type="ARBA" id="ARBA00022705"/>
    </source>
</evidence>
<comment type="similarity">
    <text evidence="1 12">Belongs to the eukaryotic-type primase large subunit family.</text>
</comment>
<evidence type="ECO:0000256" key="7">
    <source>
        <dbReference type="ARBA" id="ARBA00023004"/>
    </source>
</evidence>
<evidence type="ECO:0000313" key="16">
    <source>
        <dbReference type="Proteomes" id="UP000095282"/>
    </source>
</evidence>
<dbReference type="InterPro" id="IPR007238">
    <property type="entry name" value="DNA_primase_lsu_euk/arc"/>
</dbReference>
<dbReference type="Pfam" id="PF04104">
    <property type="entry name" value="DNA_primase_lrg"/>
    <property type="match status" value="1"/>
</dbReference>
<evidence type="ECO:0000256" key="2">
    <source>
        <dbReference type="ARBA" id="ARBA00019038"/>
    </source>
</evidence>
<evidence type="ECO:0000256" key="11">
    <source>
        <dbReference type="ARBA" id="ARBA00062676"/>
    </source>
</evidence>
<feature type="compositionally biased region" description="Basic and acidic residues" evidence="14">
    <location>
        <begin position="488"/>
        <end position="506"/>
    </location>
</feature>
<evidence type="ECO:0000256" key="10">
    <source>
        <dbReference type="ARBA" id="ARBA00057237"/>
    </source>
</evidence>
<keyword evidence="16" id="KW-1185">Reference proteome</keyword>
<keyword evidence="9 12" id="KW-0238">DNA-binding</keyword>
<organism evidence="16 17">
    <name type="scientific">Caenorhabditis tropicalis</name>
    <dbReference type="NCBI Taxonomy" id="1561998"/>
    <lineage>
        <taxon>Eukaryota</taxon>
        <taxon>Metazoa</taxon>
        <taxon>Ecdysozoa</taxon>
        <taxon>Nematoda</taxon>
        <taxon>Chromadorea</taxon>
        <taxon>Rhabditida</taxon>
        <taxon>Rhabditina</taxon>
        <taxon>Rhabditomorpha</taxon>
        <taxon>Rhabditoidea</taxon>
        <taxon>Rhabditidae</taxon>
        <taxon>Peloderinae</taxon>
        <taxon>Caenorhabditis</taxon>
    </lineage>
</organism>
<accession>A0A1I7V1F8</accession>
<evidence type="ECO:0000256" key="9">
    <source>
        <dbReference type="ARBA" id="ARBA00023125"/>
    </source>
</evidence>
<evidence type="ECO:0000256" key="8">
    <source>
        <dbReference type="ARBA" id="ARBA00023014"/>
    </source>
</evidence>
<dbReference type="PANTHER" id="PTHR10537:SF3">
    <property type="entry name" value="DNA PRIMASE LARGE SUBUNIT"/>
    <property type="match status" value="1"/>
</dbReference>
<dbReference type="Gene3D" id="1.20.930.80">
    <property type="match status" value="1"/>
</dbReference>
<dbReference type="GO" id="GO:0003677">
    <property type="term" value="F:DNA binding"/>
    <property type="evidence" value="ECO:0007669"/>
    <property type="project" value="UniProtKB-UniRule"/>
</dbReference>
<feature type="binding site" evidence="13">
    <location>
        <position position="408"/>
    </location>
    <ligand>
        <name>[4Fe-4S] cluster</name>
        <dbReference type="ChEBI" id="CHEBI:49883"/>
    </ligand>
</feature>
<dbReference type="GO" id="GO:0005658">
    <property type="term" value="C:alpha DNA polymerase:primase complex"/>
    <property type="evidence" value="ECO:0007669"/>
    <property type="project" value="TreeGrafter"/>
</dbReference>
<dbReference type="GO" id="GO:0006270">
    <property type="term" value="P:DNA replication initiation"/>
    <property type="evidence" value="ECO:0007669"/>
    <property type="project" value="TreeGrafter"/>
</dbReference>
<dbReference type="InterPro" id="IPR016558">
    <property type="entry name" value="DNA_primase_lsu_euk"/>
</dbReference>
<evidence type="ECO:0000313" key="17">
    <source>
        <dbReference type="WBParaSite" id="Csp11.Scaffold630.g21445.t1"/>
    </source>
</evidence>
<evidence type="ECO:0000256" key="3">
    <source>
        <dbReference type="ARBA" id="ARBA00022485"/>
    </source>
</evidence>
<comment type="function">
    <text evidence="10 12">DNA primase is the polymerase that synthesizes small RNA primers for the Okazaki fragments made during discontinuous DNA replication.</text>
</comment>
<dbReference type="STRING" id="1561998.A0A1I7V1F8"/>